<gene>
    <name evidence="2" type="ORF">MTCD1_02175</name>
</gene>
<evidence type="ECO:0000259" key="1">
    <source>
        <dbReference type="Pfam" id="PF24722"/>
    </source>
</evidence>
<dbReference type="Pfam" id="PF24722">
    <property type="entry name" value="DUF7674"/>
    <property type="match status" value="1"/>
</dbReference>
<proteinExistence type="predicted"/>
<keyword evidence="3" id="KW-1185">Reference proteome</keyword>
<accession>A0ABQ0MW19</accession>
<sequence length="116" mass="13498">MLDRSILLKELKREFPELTSLINAEQGLLHFEVGAFYQFTQSLINDGDLDKVKTCFSIANNYLVNGDKKVKNAISVSYAECLEFKNTKNNNREWAWEIYPELLKKEYEIVRGKFGI</sequence>
<evidence type="ECO:0000313" key="2">
    <source>
        <dbReference type="EMBL" id="GAW96556.1"/>
    </source>
</evidence>
<comment type="caution">
    <text evidence="2">The sequence shown here is derived from an EMBL/GenBank/DDBJ whole genome shotgun (WGS) entry which is preliminary data.</text>
</comment>
<dbReference type="EMBL" id="BDQM01000016">
    <property type="protein sequence ID" value="GAW96556.1"/>
    <property type="molecule type" value="Genomic_DNA"/>
</dbReference>
<evidence type="ECO:0000313" key="3">
    <source>
        <dbReference type="Proteomes" id="UP000197068"/>
    </source>
</evidence>
<name>A0ABQ0MW19_9GAMM</name>
<protein>
    <recommendedName>
        <fullName evidence="1">DUF7674 domain-containing protein</fullName>
    </recommendedName>
</protein>
<dbReference type="RefSeq" id="WP_057183173.1">
    <property type="nucleotide sequence ID" value="NZ_BDQM01000016.1"/>
</dbReference>
<organism evidence="2 3">
    <name type="scientific">Colwellia marinimaniae</name>
    <dbReference type="NCBI Taxonomy" id="1513592"/>
    <lineage>
        <taxon>Bacteria</taxon>
        <taxon>Pseudomonadati</taxon>
        <taxon>Pseudomonadota</taxon>
        <taxon>Gammaproteobacteria</taxon>
        <taxon>Alteromonadales</taxon>
        <taxon>Colwelliaceae</taxon>
        <taxon>Colwellia</taxon>
    </lineage>
</organism>
<dbReference type="Proteomes" id="UP000197068">
    <property type="component" value="Unassembled WGS sequence"/>
</dbReference>
<reference evidence="2 3" key="1">
    <citation type="submission" date="2017-06" db="EMBL/GenBank/DDBJ databases">
        <title>Whole Genome Sequences of Colwellia marinimaniae MTCD1.</title>
        <authorList>
            <person name="Kusumoto H."/>
            <person name="Inoue M."/>
            <person name="Tanikawa K."/>
            <person name="Maeji H."/>
            <person name="Cameron J.H."/>
            <person name="Bartlett D.H."/>
        </authorList>
    </citation>
    <scope>NUCLEOTIDE SEQUENCE [LARGE SCALE GENOMIC DNA]</scope>
    <source>
        <strain evidence="2 3">MTCD1</strain>
    </source>
</reference>
<feature type="domain" description="DUF7674" evidence="1">
    <location>
        <begin position="9"/>
        <end position="108"/>
    </location>
</feature>
<dbReference type="InterPro" id="IPR056091">
    <property type="entry name" value="DUF7674"/>
</dbReference>